<keyword evidence="2" id="KW-1185">Reference proteome</keyword>
<gene>
    <name evidence="1" type="ORF">L2E82_36713</name>
</gene>
<evidence type="ECO:0000313" key="1">
    <source>
        <dbReference type="EMBL" id="KAI3707844.1"/>
    </source>
</evidence>
<reference evidence="2" key="1">
    <citation type="journal article" date="2022" name="Mol. Ecol. Resour.">
        <title>The genomes of chicory, endive, great burdock and yacon provide insights into Asteraceae palaeo-polyploidization history and plant inulin production.</title>
        <authorList>
            <person name="Fan W."/>
            <person name="Wang S."/>
            <person name="Wang H."/>
            <person name="Wang A."/>
            <person name="Jiang F."/>
            <person name="Liu H."/>
            <person name="Zhao H."/>
            <person name="Xu D."/>
            <person name="Zhang Y."/>
        </authorList>
    </citation>
    <scope>NUCLEOTIDE SEQUENCE [LARGE SCALE GENOMIC DNA]</scope>
    <source>
        <strain evidence="2">cv. Punajuju</strain>
    </source>
</reference>
<dbReference type="EMBL" id="CM042015">
    <property type="protein sequence ID" value="KAI3707844.1"/>
    <property type="molecule type" value="Genomic_DNA"/>
</dbReference>
<reference evidence="1 2" key="2">
    <citation type="journal article" date="2022" name="Mol. Ecol. Resour.">
        <title>The genomes of chicory, endive, great burdock and yacon provide insights into Asteraceae paleo-polyploidization history and plant inulin production.</title>
        <authorList>
            <person name="Fan W."/>
            <person name="Wang S."/>
            <person name="Wang H."/>
            <person name="Wang A."/>
            <person name="Jiang F."/>
            <person name="Liu H."/>
            <person name="Zhao H."/>
            <person name="Xu D."/>
            <person name="Zhang Y."/>
        </authorList>
    </citation>
    <scope>NUCLEOTIDE SEQUENCE [LARGE SCALE GENOMIC DNA]</scope>
    <source>
        <strain evidence="2">cv. Punajuju</strain>
        <tissue evidence="1">Leaves</tissue>
    </source>
</reference>
<comment type="caution">
    <text evidence="1">The sequence shown here is derived from an EMBL/GenBank/DDBJ whole genome shotgun (WGS) entry which is preliminary data.</text>
</comment>
<proteinExistence type="predicted"/>
<evidence type="ECO:0000313" key="2">
    <source>
        <dbReference type="Proteomes" id="UP001055811"/>
    </source>
</evidence>
<sequence length="379" mass="43021">MSGVLSQGLIFEIFSRLPSKSLLRFKSLSKSIRSCIASPAFIRMLTLLSPKMILITHQGKHCIKKFYTFHSEDQFPLFPRRGYIGLTADEFPYSKYSLCVGSCDGILCIFDFKEFKEYNINLWNPSIRRKLTLPDCPASPYPEEFPYGVHRVGFGFHLVSDDYKIVSLPKLGRTGKPSYIYTMKTGAWCKIASPTPRYCEVRMRRCFVNGALHWVVFGEFTEACYCDYILTINLSTEVFGTIALPLPGPGYGSELTTIQGCLAVISINNDSDDNWIWVMREYNNNASWFVFLKSDKNLGKGPFERVLQATSDGRLFFYTPCEGFKVYDPKRGTLSRLQILDVESLVFDIKPIVESLRLLDIGTPCQGSQVSILEGTSFH</sequence>
<organism evidence="1 2">
    <name type="scientific">Cichorium intybus</name>
    <name type="common">Chicory</name>
    <dbReference type="NCBI Taxonomy" id="13427"/>
    <lineage>
        <taxon>Eukaryota</taxon>
        <taxon>Viridiplantae</taxon>
        <taxon>Streptophyta</taxon>
        <taxon>Embryophyta</taxon>
        <taxon>Tracheophyta</taxon>
        <taxon>Spermatophyta</taxon>
        <taxon>Magnoliopsida</taxon>
        <taxon>eudicotyledons</taxon>
        <taxon>Gunneridae</taxon>
        <taxon>Pentapetalae</taxon>
        <taxon>asterids</taxon>
        <taxon>campanulids</taxon>
        <taxon>Asterales</taxon>
        <taxon>Asteraceae</taxon>
        <taxon>Cichorioideae</taxon>
        <taxon>Cichorieae</taxon>
        <taxon>Cichoriinae</taxon>
        <taxon>Cichorium</taxon>
    </lineage>
</organism>
<protein>
    <submittedName>
        <fullName evidence="1">Uncharacterized protein</fullName>
    </submittedName>
</protein>
<dbReference type="Proteomes" id="UP001055811">
    <property type="component" value="Linkage Group LG07"/>
</dbReference>
<name>A0ACB9ADZ4_CICIN</name>
<accession>A0ACB9ADZ4</accession>